<dbReference type="KEGG" id="hir:HETIRDRAFT_108265"/>
<accession>W4JPU0</accession>
<dbReference type="AlphaFoldDB" id="W4JPU0"/>
<feature type="region of interest" description="Disordered" evidence="1">
    <location>
        <begin position="160"/>
        <end position="184"/>
    </location>
</feature>
<dbReference type="STRING" id="747525.W4JPU0"/>
<protein>
    <submittedName>
        <fullName evidence="2">Uncharacterized protein</fullName>
    </submittedName>
</protein>
<dbReference type="RefSeq" id="XP_009552552.1">
    <property type="nucleotide sequence ID" value="XM_009554257.1"/>
</dbReference>
<feature type="compositionally biased region" description="Pro residues" evidence="1">
    <location>
        <begin position="46"/>
        <end position="94"/>
    </location>
</feature>
<keyword evidence="3" id="KW-1185">Reference proteome</keyword>
<evidence type="ECO:0000313" key="2">
    <source>
        <dbReference type="EMBL" id="ETW75100.1"/>
    </source>
</evidence>
<dbReference type="EMBL" id="KI925466">
    <property type="protein sequence ID" value="ETW75100.1"/>
    <property type="molecule type" value="Genomic_DNA"/>
</dbReference>
<evidence type="ECO:0000256" key="1">
    <source>
        <dbReference type="SAM" id="MobiDB-lite"/>
    </source>
</evidence>
<dbReference type="HOGENOM" id="CLU_924558_0_0_1"/>
<name>W4JPU0_HETIT</name>
<dbReference type="Proteomes" id="UP000030671">
    <property type="component" value="Unassembled WGS sequence"/>
</dbReference>
<organism evidence="2 3">
    <name type="scientific">Heterobasidion irregulare (strain TC 32-1)</name>
    <dbReference type="NCBI Taxonomy" id="747525"/>
    <lineage>
        <taxon>Eukaryota</taxon>
        <taxon>Fungi</taxon>
        <taxon>Dikarya</taxon>
        <taxon>Basidiomycota</taxon>
        <taxon>Agaricomycotina</taxon>
        <taxon>Agaricomycetes</taxon>
        <taxon>Russulales</taxon>
        <taxon>Bondarzewiaceae</taxon>
        <taxon>Heterobasidion</taxon>
        <taxon>Heterobasidion annosum species complex</taxon>
    </lineage>
</organism>
<proteinExistence type="predicted"/>
<gene>
    <name evidence="2" type="ORF">HETIRDRAFT_108265</name>
</gene>
<dbReference type="GeneID" id="20666327"/>
<sequence>MPSPLTHSAPSIVHIALVLMRARAIPQRHAPVFARDPYPRPCVSSSPPPTILAYPPPPPPSSTPLPPMPRPPSPPSPPTSPPPPPPPPPPPHAAPPRLLQVDVRGEHRSHTRRPPRPGRRCRIRIRIRILAHWPALPSPGVTPPSTLGCCMSGIGRGASRTTCDAEDRQGGDAAADAPPSSTLHSFPASLRPSACAFLSGDMPCLCARAQRHSQSRPGHLGSPTTQPRCTSSALRAFCTPQSPCAPHLRAYLCARPPSATGSSAHKIAAHATNVGAKMRAPAFSALATTLPDRRAPSFPSK</sequence>
<evidence type="ECO:0000313" key="3">
    <source>
        <dbReference type="Proteomes" id="UP000030671"/>
    </source>
</evidence>
<reference evidence="2 3" key="1">
    <citation type="journal article" date="2012" name="New Phytol.">
        <title>Insight into trade-off between wood decay and parasitism from the genome of a fungal forest pathogen.</title>
        <authorList>
            <person name="Olson A."/>
            <person name="Aerts A."/>
            <person name="Asiegbu F."/>
            <person name="Belbahri L."/>
            <person name="Bouzid O."/>
            <person name="Broberg A."/>
            <person name="Canback B."/>
            <person name="Coutinho P.M."/>
            <person name="Cullen D."/>
            <person name="Dalman K."/>
            <person name="Deflorio G."/>
            <person name="van Diepen L.T."/>
            <person name="Dunand C."/>
            <person name="Duplessis S."/>
            <person name="Durling M."/>
            <person name="Gonthier P."/>
            <person name="Grimwood J."/>
            <person name="Fossdal C.G."/>
            <person name="Hansson D."/>
            <person name="Henrissat B."/>
            <person name="Hietala A."/>
            <person name="Himmelstrand K."/>
            <person name="Hoffmeister D."/>
            <person name="Hogberg N."/>
            <person name="James T.Y."/>
            <person name="Karlsson M."/>
            <person name="Kohler A."/>
            <person name="Kues U."/>
            <person name="Lee Y.H."/>
            <person name="Lin Y.C."/>
            <person name="Lind M."/>
            <person name="Lindquist E."/>
            <person name="Lombard V."/>
            <person name="Lucas S."/>
            <person name="Lunden K."/>
            <person name="Morin E."/>
            <person name="Murat C."/>
            <person name="Park J."/>
            <person name="Raffaello T."/>
            <person name="Rouze P."/>
            <person name="Salamov A."/>
            <person name="Schmutz J."/>
            <person name="Solheim H."/>
            <person name="Stahlberg J."/>
            <person name="Velez H."/>
            <person name="de Vries R.P."/>
            <person name="Wiebenga A."/>
            <person name="Woodward S."/>
            <person name="Yakovlev I."/>
            <person name="Garbelotto M."/>
            <person name="Martin F."/>
            <person name="Grigoriev I.V."/>
            <person name="Stenlid J."/>
        </authorList>
    </citation>
    <scope>NUCLEOTIDE SEQUENCE [LARGE SCALE GENOMIC DNA]</scope>
    <source>
        <strain evidence="2 3">TC 32-1</strain>
    </source>
</reference>
<feature type="region of interest" description="Disordered" evidence="1">
    <location>
        <begin position="33"/>
        <end position="97"/>
    </location>
</feature>
<dbReference type="InParanoid" id="W4JPU0"/>